<reference evidence="1" key="1">
    <citation type="thesis" date="2020" institute="ProQuest LLC" country="789 East Eisenhower Parkway, Ann Arbor, MI, USA">
        <title>Comparative Genomics and Chromosome Evolution.</title>
        <authorList>
            <person name="Mudd A.B."/>
        </authorList>
    </citation>
    <scope>NUCLEOTIDE SEQUENCE</scope>
    <source>
        <strain evidence="1">237g6f4</strain>
        <tissue evidence="1">Blood</tissue>
    </source>
</reference>
<dbReference type="EMBL" id="WNYA01107933">
    <property type="protein sequence ID" value="KAG8534422.1"/>
    <property type="molecule type" value="Genomic_DNA"/>
</dbReference>
<keyword evidence="2" id="KW-1185">Reference proteome</keyword>
<organism evidence="1 2">
    <name type="scientific">Engystomops pustulosus</name>
    <name type="common">Tungara frog</name>
    <name type="synonym">Physalaemus pustulosus</name>
    <dbReference type="NCBI Taxonomy" id="76066"/>
    <lineage>
        <taxon>Eukaryota</taxon>
        <taxon>Metazoa</taxon>
        <taxon>Chordata</taxon>
        <taxon>Craniata</taxon>
        <taxon>Vertebrata</taxon>
        <taxon>Euteleostomi</taxon>
        <taxon>Amphibia</taxon>
        <taxon>Batrachia</taxon>
        <taxon>Anura</taxon>
        <taxon>Neobatrachia</taxon>
        <taxon>Hyloidea</taxon>
        <taxon>Leptodactylidae</taxon>
        <taxon>Leiuperinae</taxon>
        <taxon>Engystomops</taxon>
    </lineage>
</organism>
<gene>
    <name evidence="1" type="ORF">GDO81_019597</name>
</gene>
<dbReference type="AlphaFoldDB" id="A0AAV6YGQ4"/>
<evidence type="ECO:0000313" key="1">
    <source>
        <dbReference type="EMBL" id="KAG8534422.1"/>
    </source>
</evidence>
<dbReference type="Proteomes" id="UP000824782">
    <property type="component" value="Unassembled WGS sequence"/>
</dbReference>
<name>A0AAV6YGQ4_ENGPU</name>
<sequence>MLVFYSPHSLNNLGCSLLHPFQFSYILLYTGAQNLTQWGRFTYPAHLRSSGAFSALDSGFIKVVPSTSTRWRCAEEHRNALEYTEPG</sequence>
<protein>
    <submittedName>
        <fullName evidence="1">Uncharacterized protein</fullName>
    </submittedName>
</protein>
<proteinExistence type="predicted"/>
<accession>A0AAV6YGQ4</accession>
<comment type="caution">
    <text evidence="1">The sequence shown here is derived from an EMBL/GenBank/DDBJ whole genome shotgun (WGS) entry which is preliminary data.</text>
</comment>
<evidence type="ECO:0000313" key="2">
    <source>
        <dbReference type="Proteomes" id="UP000824782"/>
    </source>
</evidence>